<dbReference type="EMBL" id="LR796936">
    <property type="protein sequence ID" value="CAB4176605.1"/>
    <property type="molecule type" value="Genomic_DNA"/>
</dbReference>
<reference evidence="3" key="1">
    <citation type="submission" date="2020-05" db="EMBL/GenBank/DDBJ databases">
        <authorList>
            <person name="Chiriac C."/>
            <person name="Salcher M."/>
            <person name="Ghai R."/>
            <person name="Kavagutti S V."/>
        </authorList>
    </citation>
    <scope>NUCLEOTIDE SEQUENCE</scope>
</reference>
<evidence type="ECO:0000313" key="2">
    <source>
        <dbReference type="EMBL" id="CAB4176605.1"/>
    </source>
</evidence>
<dbReference type="EMBL" id="LR797035">
    <property type="protein sequence ID" value="CAB4183425.1"/>
    <property type="molecule type" value="Genomic_DNA"/>
</dbReference>
<evidence type="ECO:0000313" key="6">
    <source>
        <dbReference type="EMBL" id="CAB4217507.1"/>
    </source>
</evidence>
<evidence type="ECO:0000313" key="7">
    <source>
        <dbReference type="EMBL" id="CAB5227267.1"/>
    </source>
</evidence>
<evidence type="ECO:0000313" key="3">
    <source>
        <dbReference type="EMBL" id="CAB4183425.1"/>
    </source>
</evidence>
<accession>A0A6J5QRQ4</accession>
<name>A0A6J5QRQ4_9CAUD</name>
<evidence type="ECO:0000313" key="1">
    <source>
        <dbReference type="EMBL" id="CAB4169929.1"/>
    </source>
</evidence>
<dbReference type="EMBL" id="LR798371">
    <property type="protein sequence ID" value="CAB5227267.1"/>
    <property type="molecule type" value="Genomic_DNA"/>
</dbReference>
<protein>
    <submittedName>
        <fullName evidence="3">Uncharacterized protein</fullName>
    </submittedName>
</protein>
<evidence type="ECO:0000313" key="4">
    <source>
        <dbReference type="EMBL" id="CAB4197510.1"/>
    </source>
</evidence>
<dbReference type="EMBL" id="LR797256">
    <property type="protein sequence ID" value="CAB4197510.1"/>
    <property type="molecule type" value="Genomic_DNA"/>
</dbReference>
<dbReference type="EMBL" id="LR797385">
    <property type="protein sequence ID" value="CAB4212880.1"/>
    <property type="molecule type" value="Genomic_DNA"/>
</dbReference>
<organism evidence="3">
    <name type="scientific">uncultured Caudovirales phage</name>
    <dbReference type="NCBI Taxonomy" id="2100421"/>
    <lineage>
        <taxon>Viruses</taxon>
        <taxon>Duplodnaviria</taxon>
        <taxon>Heunggongvirae</taxon>
        <taxon>Uroviricota</taxon>
        <taxon>Caudoviricetes</taxon>
        <taxon>Peduoviridae</taxon>
        <taxon>Maltschvirus</taxon>
        <taxon>Maltschvirus maltsch</taxon>
    </lineage>
</organism>
<dbReference type="EMBL" id="LR796850">
    <property type="protein sequence ID" value="CAB4169929.1"/>
    <property type="molecule type" value="Genomic_DNA"/>
</dbReference>
<dbReference type="EMBL" id="LR797447">
    <property type="protein sequence ID" value="CAB4217507.1"/>
    <property type="molecule type" value="Genomic_DNA"/>
</dbReference>
<sequence>MTTDLMFPTQLWPDEETIVLEDNGTNIFQPTFGGAVTQRTQGAEPKMVVKQTYRSLNADQRIQLQSFVSQTQGRFKSFWLSPSRYANVGSWAPTEVFTNNLFVNSTTGWIGNPATLSSIPGGLRLRNTKNAGKSDFSLYQNIAISTIDIYALRAFVKIPNFASTSSSQNGNFANCFYPVNKYVTGAYGMFDNIALASSGTSYVVYPWVTDAQGIATKANDYIDIQYASLARALMIDGKQNMLIYSEAINSGWASLSVTNSINTAIDPTGSTLGDSMLETNTVGANAHGYYQNVAVDSGILDVTMSASFKQGLHATKARVYLENPVGFDSAYTDVEFSTGSTTLGSVGTSWTHIRTCVCSEGNGWWRAGISARKVSSSASVNAFMMLSNTAGAFNYAGTGSGYIYVYGPSFSKSPVPIGYTSTSTAAYVGASPTSDLISVKGGPLGVLGAIKEGQIVEIGGELKTIVSDVDFDACGRGTLKIRPSLFRSPAIDSAVHVTRPFGRFVLRNAPEVINKLGRYIDVTLEMEEVYE</sequence>
<evidence type="ECO:0000313" key="5">
    <source>
        <dbReference type="EMBL" id="CAB4212880.1"/>
    </source>
</evidence>
<gene>
    <name evidence="3" type="ORF">UFOVP1082_41</name>
    <name evidence="4" type="ORF">UFOVP1322_26</name>
    <name evidence="5" type="ORF">UFOVP1434_48</name>
    <name evidence="7" type="ORF">UFOVP1529_34</name>
    <name evidence="6" type="ORF">UFOVP1593_41</name>
    <name evidence="1" type="ORF">UFOVP906_19</name>
    <name evidence="2" type="ORF">UFOVP992_45</name>
</gene>
<proteinExistence type="predicted"/>